<protein>
    <recommendedName>
        <fullName evidence="2">TFIIS N-terminal domain-containing protein</fullName>
    </recommendedName>
</protein>
<keyword evidence="4" id="KW-1185">Reference proteome</keyword>
<feature type="region of interest" description="Disordered" evidence="1">
    <location>
        <begin position="1"/>
        <end position="20"/>
    </location>
</feature>
<evidence type="ECO:0000313" key="4">
    <source>
        <dbReference type="Proteomes" id="UP000053477"/>
    </source>
</evidence>
<dbReference type="Gene3D" id="1.20.930.10">
    <property type="entry name" value="Conserved domain common to transcription factors TFIIS, elongin A, CRSP70"/>
    <property type="match status" value="1"/>
</dbReference>
<reference evidence="3 4" key="1">
    <citation type="submission" date="2015-04" db="EMBL/GenBank/DDBJ databases">
        <title>Complete genome sequence of Schizopora paradoxa KUC8140, a cosmopolitan wood degrader in East Asia.</title>
        <authorList>
            <consortium name="DOE Joint Genome Institute"/>
            <person name="Min B."/>
            <person name="Park H."/>
            <person name="Jang Y."/>
            <person name="Kim J.-J."/>
            <person name="Kim K.H."/>
            <person name="Pangilinan J."/>
            <person name="Lipzen A."/>
            <person name="Riley R."/>
            <person name="Grigoriev I.V."/>
            <person name="Spatafora J.W."/>
            <person name="Choi I.-G."/>
        </authorList>
    </citation>
    <scope>NUCLEOTIDE SEQUENCE [LARGE SCALE GENOMIC DNA]</scope>
    <source>
        <strain evidence="3 4">KUC8140</strain>
    </source>
</reference>
<evidence type="ECO:0000259" key="2">
    <source>
        <dbReference type="Pfam" id="PF08711"/>
    </source>
</evidence>
<accession>A0A0H2RMT0</accession>
<dbReference type="EMBL" id="KQ085962">
    <property type="protein sequence ID" value="KLO13265.1"/>
    <property type="molecule type" value="Genomic_DNA"/>
</dbReference>
<feature type="domain" description="TFIIS N-terminal" evidence="2">
    <location>
        <begin position="86"/>
        <end position="141"/>
    </location>
</feature>
<gene>
    <name evidence="3" type="ORF">SCHPADRAFT_904332</name>
</gene>
<proteinExistence type="predicted"/>
<sequence length="152" mass="17261">MARTKQTARKTTTTRPSRPSRQYYASAAPVNASKPKVVNLVDLDYTLDPTCMKIIDITETLQRAMVQAAKGDDGINEKDIPDCDQLFKELAQLPMTPQYLRHTKVAKVMKQIRDMEKEKIPSETEYKFKDRAGQFIASWTNLTGVKYTSLDA</sequence>
<dbReference type="AlphaFoldDB" id="A0A0H2RMT0"/>
<dbReference type="InParanoid" id="A0A0H2RMT0"/>
<name>A0A0H2RMT0_9AGAM</name>
<dbReference type="SUPFAM" id="SSF47676">
    <property type="entry name" value="Conserved domain common to transcription factors TFIIS, elongin A, CRSP70"/>
    <property type="match status" value="1"/>
</dbReference>
<organism evidence="3 4">
    <name type="scientific">Schizopora paradoxa</name>
    <dbReference type="NCBI Taxonomy" id="27342"/>
    <lineage>
        <taxon>Eukaryota</taxon>
        <taxon>Fungi</taxon>
        <taxon>Dikarya</taxon>
        <taxon>Basidiomycota</taxon>
        <taxon>Agaricomycotina</taxon>
        <taxon>Agaricomycetes</taxon>
        <taxon>Hymenochaetales</taxon>
        <taxon>Schizoporaceae</taxon>
        <taxon>Schizopora</taxon>
    </lineage>
</organism>
<evidence type="ECO:0000313" key="3">
    <source>
        <dbReference type="EMBL" id="KLO13265.1"/>
    </source>
</evidence>
<dbReference type="InterPro" id="IPR017923">
    <property type="entry name" value="TFIIS_N"/>
</dbReference>
<evidence type="ECO:0000256" key="1">
    <source>
        <dbReference type="SAM" id="MobiDB-lite"/>
    </source>
</evidence>
<dbReference type="Proteomes" id="UP000053477">
    <property type="component" value="Unassembled WGS sequence"/>
</dbReference>
<dbReference type="STRING" id="27342.A0A0H2RMT0"/>
<dbReference type="Pfam" id="PF08711">
    <property type="entry name" value="Med26"/>
    <property type="match status" value="1"/>
</dbReference>
<dbReference type="OrthoDB" id="62853at2759"/>
<dbReference type="InterPro" id="IPR035441">
    <property type="entry name" value="TFIIS/LEDGF_dom_sf"/>
</dbReference>